<dbReference type="InterPro" id="IPR029039">
    <property type="entry name" value="Flavoprotein-like_sf"/>
</dbReference>
<comment type="caution">
    <text evidence="2">The sequence shown here is derived from an EMBL/GenBank/DDBJ whole genome shotgun (WGS) entry which is preliminary data.</text>
</comment>
<dbReference type="PANTHER" id="PTHR30543:SF21">
    <property type="entry name" value="NAD(P)H-DEPENDENT FMN REDUCTASE LOT6"/>
    <property type="match status" value="1"/>
</dbReference>
<sequence>MKILAFAGSTSRQSINRKLVRHSLSFFPDNDITFLDLNDFEMPVFSVDKEKSDGYPEYAHQLLSLIEAADLVILSLAEHNGSYSTAFKNTLDWCSRINGKVFQDKPVFLMSTSPGGFGGGNVMAAALSRFPKMGANIITHFSLPSFHQNFQEENGIVSEELSTLFLTAIDEVKNHFATYP</sequence>
<dbReference type="GO" id="GO:0010181">
    <property type="term" value="F:FMN binding"/>
    <property type="evidence" value="ECO:0007669"/>
    <property type="project" value="TreeGrafter"/>
</dbReference>
<organism evidence="2 3">
    <name type="scientific">Pedobacter frigoris</name>
    <dbReference type="NCBI Taxonomy" id="2571272"/>
    <lineage>
        <taxon>Bacteria</taxon>
        <taxon>Pseudomonadati</taxon>
        <taxon>Bacteroidota</taxon>
        <taxon>Sphingobacteriia</taxon>
        <taxon>Sphingobacteriales</taxon>
        <taxon>Sphingobacteriaceae</taxon>
        <taxon>Pedobacter</taxon>
    </lineage>
</organism>
<evidence type="ECO:0000313" key="2">
    <source>
        <dbReference type="EMBL" id="TKC04371.1"/>
    </source>
</evidence>
<feature type="domain" description="NADPH-dependent FMN reductase-like" evidence="1">
    <location>
        <begin position="1"/>
        <end position="144"/>
    </location>
</feature>
<evidence type="ECO:0000259" key="1">
    <source>
        <dbReference type="Pfam" id="PF03358"/>
    </source>
</evidence>
<keyword evidence="3" id="KW-1185">Reference proteome</keyword>
<dbReference type="GO" id="GO:0005829">
    <property type="term" value="C:cytosol"/>
    <property type="evidence" value="ECO:0007669"/>
    <property type="project" value="TreeGrafter"/>
</dbReference>
<dbReference type="AlphaFoldDB" id="A0A4U1CDK9"/>
<reference evidence="2 3" key="1">
    <citation type="submission" date="2019-04" db="EMBL/GenBank/DDBJ databases">
        <title>Pedobacter sp. RP-3-15 sp. nov., isolated from Arctic soil.</title>
        <authorList>
            <person name="Dahal R.H."/>
            <person name="Kim D.-U."/>
        </authorList>
    </citation>
    <scope>NUCLEOTIDE SEQUENCE [LARGE SCALE GENOMIC DNA]</scope>
    <source>
        <strain evidence="2 3">RP-3-15</strain>
    </source>
</reference>
<evidence type="ECO:0000313" key="3">
    <source>
        <dbReference type="Proteomes" id="UP000307244"/>
    </source>
</evidence>
<dbReference type="OrthoDB" id="5767802at2"/>
<dbReference type="Pfam" id="PF03358">
    <property type="entry name" value="FMN_red"/>
    <property type="match status" value="1"/>
</dbReference>
<dbReference type="SUPFAM" id="SSF52218">
    <property type="entry name" value="Flavoproteins"/>
    <property type="match status" value="1"/>
</dbReference>
<proteinExistence type="predicted"/>
<name>A0A4U1CDK9_9SPHI</name>
<dbReference type="Proteomes" id="UP000307244">
    <property type="component" value="Unassembled WGS sequence"/>
</dbReference>
<accession>A0A4U1CDK9</accession>
<dbReference type="EMBL" id="SWBQ01000005">
    <property type="protein sequence ID" value="TKC04371.1"/>
    <property type="molecule type" value="Genomic_DNA"/>
</dbReference>
<dbReference type="RefSeq" id="WP_136837364.1">
    <property type="nucleotide sequence ID" value="NZ_SWBQ01000005.1"/>
</dbReference>
<dbReference type="Gene3D" id="3.40.50.360">
    <property type="match status" value="1"/>
</dbReference>
<dbReference type="GO" id="GO:0016491">
    <property type="term" value="F:oxidoreductase activity"/>
    <property type="evidence" value="ECO:0007669"/>
    <property type="project" value="InterPro"/>
</dbReference>
<dbReference type="InterPro" id="IPR005025">
    <property type="entry name" value="FMN_Rdtase-like_dom"/>
</dbReference>
<protein>
    <submittedName>
        <fullName evidence="2">NAD(P)H-dependent oxidoreductase</fullName>
    </submittedName>
</protein>
<dbReference type="InterPro" id="IPR050712">
    <property type="entry name" value="NAD(P)H-dep_reductase"/>
</dbReference>
<dbReference type="PANTHER" id="PTHR30543">
    <property type="entry name" value="CHROMATE REDUCTASE"/>
    <property type="match status" value="1"/>
</dbReference>
<gene>
    <name evidence="2" type="ORF">FA047_17455</name>
</gene>